<dbReference type="GO" id="GO:0005886">
    <property type="term" value="C:plasma membrane"/>
    <property type="evidence" value="ECO:0007669"/>
    <property type="project" value="UniProtKB-SubCell"/>
</dbReference>
<dbReference type="Pfam" id="PF19300">
    <property type="entry name" value="BPD_transp_1_N"/>
    <property type="match status" value="1"/>
</dbReference>
<keyword evidence="6 7" id="KW-0472">Membrane</keyword>
<keyword evidence="10" id="KW-1185">Reference proteome</keyword>
<dbReference type="GO" id="GO:0055085">
    <property type="term" value="P:transmembrane transport"/>
    <property type="evidence" value="ECO:0007669"/>
    <property type="project" value="InterPro"/>
</dbReference>
<feature type="transmembrane region" description="Helical" evidence="7">
    <location>
        <begin position="101"/>
        <end position="122"/>
    </location>
</feature>
<feature type="transmembrane region" description="Helical" evidence="7">
    <location>
        <begin position="273"/>
        <end position="299"/>
    </location>
</feature>
<keyword evidence="3" id="KW-1003">Cell membrane</keyword>
<evidence type="ECO:0000259" key="8">
    <source>
        <dbReference type="PROSITE" id="PS50928"/>
    </source>
</evidence>
<reference evidence="9" key="1">
    <citation type="submission" date="2021-06" db="EMBL/GenBank/DDBJ databases">
        <authorList>
            <person name="Criscuolo A."/>
        </authorList>
    </citation>
    <scope>NUCLEOTIDE SEQUENCE</scope>
    <source>
        <strain evidence="9">CIP111600</strain>
    </source>
</reference>
<evidence type="ECO:0000256" key="7">
    <source>
        <dbReference type="RuleBase" id="RU363032"/>
    </source>
</evidence>
<dbReference type="EMBL" id="CAJVAS010000002">
    <property type="protein sequence ID" value="CAG7605729.1"/>
    <property type="molecule type" value="Genomic_DNA"/>
</dbReference>
<feature type="transmembrane region" description="Helical" evidence="7">
    <location>
        <begin position="174"/>
        <end position="192"/>
    </location>
</feature>
<protein>
    <submittedName>
        <fullName evidence="9">Dipeptide transport system permease protein DppB</fullName>
    </submittedName>
</protein>
<feature type="transmembrane region" description="Helical" evidence="7">
    <location>
        <begin position="9"/>
        <end position="27"/>
    </location>
</feature>
<evidence type="ECO:0000256" key="6">
    <source>
        <dbReference type="ARBA" id="ARBA00023136"/>
    </source>
</evidence>
<evidence type="ECO:0000256" key="5">
    <source>
        <dbReference type="ARBA" id="ARBA00022989"/>
    </source>
</evidence>
<evidence type="ECO:0000313" key="9">
    <source>
        <dbReference type="EMBL" id="CAG7605729.1"/>
    </source>
</evidence>
<comment type="subcellular location">
    <subcellularLocation>
        <location evidence="1 7">Cell membrane</location>
        <topology evidence="1 7">Multi-pass membrane protein</topology>
    </subcellularLocation>
</comment>
<dbReference type="Pfam" id="PF00528">
    <property type="entry name" value="BPD_transp_1"/>
    <property type="match status" value="1"/>
</dbReference>
<evidence type="ECO:0000256" key="2">
    <source>
        <dbReference type="ARBA" id="ARBA00022448"/>
    </source>
</evidence>
<gene>
    <name evidence="9" type="primary">dppB_1</name>
    <name evidence="9" type="ORF">PAESOLCIP111_00839</name>
</gene>
<proteinExistence type="inferred from homology"/>
<dbReference type="PANTHER" id="PTHR43163:SF6">
    <property type="entry name" value="DIPEPTIDE TRANSPORT SYSTEM PERMEASE PROTEIN DPPB-RELATED"/>
    <property type="match status" value="1"/>
</dbReference>
<dbReference type="InterPro" id="IPR045621">
    <property type="entry name" value="BPD_transp_1_N"/>
</dbReference>
<sequence length="311" mass="34403">MLRFLLRRLVYMVMTLWLIVTFTFVLMKNLPGDPFGEDSQKMTIEQKKILYAQYGLDKPIWDQYLQYMNNVIHGDLGVSFAFPTRKVTDIIKQGFPASLELGLWALGIAIAVGLILGIIAALNHNKGLDITAMFTAVAGISIPSFVLGPLLSYFVGVKLGWLPPGMWTGPSSRVLPAIALSFGTIAILARLMRTSMLDVLNHDYIKTAMSKGLSQRAIVVRHTLRNAILPVITVLGPVFVNLITGTLIVEQIFVVPGLGKHFVQSIYSNDYTMITGLTIFYAFILVVVLFITDIIYGLVDPRIRLARGGSK</sequence>
<comment type="caution">
    <text evidence="9">The sequence shown here is derived from an EMBL/GenBank/DDBJ whole genome shotgun (WGS) entry which is preliminary data.</text>
</comment>
<dbReference type="Proteomes" id="UP000693672">
    <property type="component" value="Unassembled WGS sequence"/>
</dbReference>
<evidence type="ECO:0000313" key="10">
    <source>
        <dbReference type="Proteomes" id="UP000693672"/>
    </source>
</evidence>
<keyword evidence="5 7" id="KW-1133">Transmembrane helix</keyword>
<accession>A0A916NN85</accession>
<name>A0A916NN85_9BACL</name>
<evidence type="ECO:0000256" key="1">
    <source>
        <dbReference type="ARBA" id="ARBA00004651"/>
    </source>
</evidence>
<evidence type="ECO:0000256" key="3">
    <source>
        <dbReference type="ARBA" id="ARBA00022475"/>
    </source>
</evidence>
<comment type="similarity">
    <text evidence="7">Belongs to the binding-protein-dependent transport system permease family.</text>
</comment>
<dbReference type="PROSITE" id="PS50928">
    <property type="entry name" value="ABC_TM1"/>
    <property type="match status" value="1"/>
</dbReference>
<evidence type="ECO:0000256" key="4">
    <source>
        <dbReference type="ARBA" id="ARBA00022692"/>
    </source>
</evidence>
<dbReference type="RefSeq" id="WP_218090650.1">
    <property type="nucleotide sequence ID" value="NZ_CAJVAS010000002.1"/>
</dbReference>
<feature type="transmembrane region" description="Helical" evidence="7">
    <location>
        <begin position="134"/>
        <end position="154"/>
    </location>
</feature>
<dbReference type="InterPro" id="IPR000515">
    <property type="entry name" value="MetI-like"/>
</dbReference>
<feature type="transmembrane region" description="Helical" evidence="7">
    <location>
        <begin position="227"/>
        <end position="253"/>
    </location>
</feature>
<dbReference type="CDD" id="cd06261">
    <property type="entry name" value="TM_PBP2"/>
    <property type="match status" value="1"/>
</dbReference>
<organism evidence="9 10">
    <name type="scientific">Paenibacillus solanacearum</name>
    <dbReference type="NCBI Taxonomy" id="2048548"/>
    <lineage>
        <taxon>Bacteria</taxon>
        <taxon>Bacillati</taxon>
        <taxon>Bacillota</taxon>
        <taxon>Bacilli</taxon>
        <taxon>Bacillales</taxon>
        <taxon>Paenibacillaceae</taxon>
        <taxon>Paenibacillus</taxon>
    </lineage>
</organism>
<dbReference type="AlphaFoldDB" id="A0A916NN85"/>
<dbReference type="PANTHER" id="PTHR43163">
    <property type="entry name" value="DIPEPTIDE TRANSPORT SYSTEM PERMEASE PROTEIN DPPB-RELATED"/>
    <property type="match status" value="1"/>
</dbReference>
<feature type="domain" description="ABC transmembrane type-1" evidence="8">
    <location>
        <begin position="95"/>
        <end position="296"/>
    </location>
</feature>
<keyword evidence="2 7" id="KW-0813">Transport</keyword>
<keyword evidence="4 7" id="KW-0812">Transmembrane</keyword>